<dbReference type="AlphaFoldDB" id="F6BL98"/>
<dbReference type="InterPro" id="IPR002173">
    <property type="entry name" value="Carboh/pur_kinase_PfkB_CS"/>
</dbReference>
<dbReference type="InterPro" id="IPR011611">
    <property type="entry name" value="PfkB_dom"/>
</dbReference>
<dbReference type="GO" id="GO:0005524">
    <property type="term" value="F:ATP binding"/>
    <property type="evidence" value="ECO:0007669"/>
    <property type="project" value="UniProtKB-UniRule"/>
</dbReference>
<comment type="catalytic activity">
    <reaction evidence="6 8">
        <text>beta-D-fructose 1-phosphate + ATP = beta-D-fructose 1,6-bisphosphate + ADP + H(+)</text>
        <dbReference type="Rhea" id="RHEA:14213"/>
        <dbReference type="ChEBI" id="CHEBI:15378"/>
        <dbReference type="ChEBI" id="CHEBI:30616"/>
        <dbReference type="ChEBI" id="CHEBI:32966"/>
        <dbReference type="ChEBI" id="CHEBI:138881"/>
        <dbReference type="ChEBI" id="CHEBI:456216"/>
        <dbReference type="EC" id="2.7.1.56"/>
    </reaction>
</comment>
<dbReference type="FunFam" id="3.40.1190.20:FF:000001">
    <property type="entry name" value="Phosphofructokinase"/>
    <property type="match status" value="1"/>
</dbReference>
<evidence type="ECO:0000256" key="4">
    <source>
        <dbReference type="ARBA" id="ARBA00022777"/>
    </source>
</evidence>
<evidence type="ECO:0000313" key="10">
    <source>
        <dbReference type="EMBL" id="AEF18231.1"/>
    </source>
</evidence>
<dbReference type="EMBL" id="CP002739">
    <property type="protein sequence ID" value="AEF18231.1"/>
    <property type="molecule type" value="Genomic_DNA"/>
</dbReference>
<dbReference type="EC" id="2.7.1.144" evidence="7"/>
<dbReference type="NCBIfam" id="TIGR03168">
    <property type="entry name" value="1-PFK"/>
    <property type="match status" value="1"/>
</dbReference>
<protein>
    <recommendedName>
        <fullName evidence="7">Tagatose-6-phosphate kinase</fullName>
        <ecNumber evidence="7">2.7.1.144</ecNumber>
    </recommendedName>
</protein>
<dbReference type="GO" id="GO:2001059">
    <property type="term" value="P:D-tagatose 6-phosphate catabolic process"/>
    <property type="evidence" value="ECO:0007669"/>
    <property type="project" value="UniProtKB-UniPathway"/>
</dbReference>
<dbReference type="Proteomes" id="UP000007239">
    <property type="component" value="Chromosome"/>
</dbReference>
<comment type="catalytic activity">
    <reaction evidence="7">
        <text>D-tagatofuranose 6-phosphate + ATP = D-tagatofuranose 1,6-bisphosphate + ADP + H(+)</text>
        <dbReference type="Rhea" id="RHEA:12420"/>
        <dbReference type="ChEBI" id="CHEBI:15378"/>
        <dbReference type="ChEBI" id="CHEBI:30616"/>
        <dbReference type="ChEBI" id="CHEBI:58694"/>
        <dbReference type="ChEBI" id="CHEBI:58695"/>
        <dbReference type="ChEBI" id="CHEBI:456216"/>
        <dbReference type="EC" id="2.7.1.144"/>
    </reaction>
</comment>
<evidence type="ECO:0000259" key="9">
    <source>
        <dbReference type="Pfam" id="PF00294"/>
    </source>
</evidence>
<feature type="domain" description="Carbohydrate kinase PfkB" evidence="9">
    <location>
        <begin position="11"/>
        <end position="292"/>
    </location>
</feature>
<dbReference type="SUPFAM" id="SSF53613">
    <property type="entry name" value="Ribokinase-like"/>
    <property type="match status" value="1"/>
</dbReference>
<evidence type="ECO:0000256" key="2">
    <source>
        <dbReference type="ARBA" id="ARBA00022679"/>
    </source>
</evidence>
<gene>
    <name evidence="10" type="ordered locus">Thexy_2229</name>
</gene>
<comment type="similarity">
    <text evidence="7">Belongs to the carbohydrate kinase PfkB family. LacC subfamily.</text>
</comment>
<accession>F6BL98</accession>
<dbReference type="STRING" id="858215.Thexy_2229"/>
<keyword evidence="11" id="KW-1185">Reference proteome</keyword>
<dbReference type="HOGENOM" id="CLU_050013_0_2_9"/>
<comment type="pathway">
    <text evidence="7">Carbohydrate metabolism; D-tagatose 6-phosphate degradation; D-glyceraldehyde 3-phosphate and glycerone phosphate from D-tagatose 6-phosphate: step 1/2.</text>
</comment>
<name>F6BL98_THEXL</name>
<dbReference type="GO" id="GO:0008662">
    <property type="term" value="F:1-phosphofructokinase activity"/>
    <property type="evidence" value="ECO:0007669"/>
    <property type="project" value="UniProtKB-UniRule"/>
</dbReference>
<proteinExistence type="inferred from homology"/>
<dbReference type="RefSeq" id="WP_013788957.1">
    <property type="nucleotide sequence ID" value="NC_015555.1"/>
</dbReference>
<dbReference type="GO" id="GO:0044281">
    <property type="term" value="P:small molecule metabolic process"/>
    <property type="evidence" value="ECO:0007669"/>
    <property type="project" value="UniProtKB-ARBA"/>
</dbReference>
<dbReference type="eggNOG" id="COG1105">
    <property type="taxonomic scope" value="Bacteria"/>
</dbReference>
<dbReference type="GO" id="GO:0005988">
    <property type="term" value="P:lactose metabolic process"/>
    <property type="evidence" value="ECO:0007669"/>
    <property type="project" value="UniProtKB-KW"/>
</dbReference>
<evidence type="ECO:0000256" key="6">
    <source>
        <dbReference type="ARBA" id="ARBA00047745"/>
    </source>
</evidence>
<dbReference type="UniPathway" id="UPA00704">
    <property type="reaction ID" value="UER00715"/>
</dbReference>
<dbReference type="InterPro" id="IPR029056">
    <property type="entry name" value="Ribokinase-like"/>
</dbReference>
<dbReference type="PANTHER" id="PTHR46566:SF2">
    <property type="entry name" value="ATP-DEPENDENT 6-PHOSPHOFRUCTOKINASE ISOZYME 2"/>
    <property type="match status" value="1"/>
</dbReference>
<keyword evidence="5 7" id="KW-0067">ATP-binding</keyword>
<keyword evidence="3 7" id="KW-0547">Nucleotide-binding</keyword>
<reference evidence="10" key="1">
    <citation type="submission" date="2011-05" db="EMBL/GenBank/DDBJ databases">
        <title>Complete sequence of Thermoanaerobacterium xylanolyticum LX-11.</title>
        <authorList>
            <consortium name="US DOE Joint Genome Institute"/>
            <person name="Lucas S."/>
            <person name="Han J."/>
            <person name="Lapidus A."/>
            <person name="Cheng J.-F."/>
            <person name="Goodwin L."/>
            <person name="Pitluck S."/>
            <person name="Peters L."/>
            <person name="Mikhailova N."/>
            <person name="Lu M."/>
            <person name="Han C."/>
            <person name="Tapia R."/>
            <person name="Land M."/>
            <person name="Hauser L."/>
            <person name="Kyrpides N."/>
            <person name="Ivanova N."/>
            <person name="Pagani I."/>
            <person name="Hemme C."/>
            <person name="Woyke T."/>
        </authorList>
    </citation>
    <scope>NUCLEOTIDE SEQUENCE</scope>
    <source>
        <strain evidence="10">LX-11</strain>
    </source>
</reference>
<dbReference type="CDD" id="cd01164">
    <property type="entry name" value="FruK_PfkB_like"/>
    <property type="match status" value="1"/>
</dbReference>
<dbReference type="PANTHER" id="PTHR46566">
    <property type="entry name" value="1-PHOSPHOFRUCTOKINASE-RELATED"/>
    <property type="match status" value="1"/>
</dbReference>
<keyword evidence="4 8" id="KW-0418">Kinase</keyword>
<dbReference type="InterPro" id="IPR022463">
    <property type="entry name" value="1-PFruKinase"/>
</dbReference>
<dbReference type="Gene3D" id="3.40.1190.20">
    <property type="match status" value="1"/>
</dbReference>
<evidence type="ECO:0000256" key="8">
    <source>
        <dbReference type="RuleBase" id="RU369061"/>
    </source>
</evidence>
<comment type="similarity">
    <text evidence="1">Belongs to the carbohydrate kinase pfkB family.</text>
</comment>
<evidence type="ECO:0000256" key="5">
    <source>
        <dbReference type="ARBA" id="ARBA00022840"/>
    </source>
</evidence>
<keyword evidence="2 7" id="KW-0808">Transferase</keyword>
<dbReference type="GO" id="GO:0016052">
    <property type="term" value="P:carbohydrate catabolic process"/>
    <property type="evidence" value="ECO:0007669"/>
    <property type="project" value="UniProtKB-ARBA"/>
</dbReference>
<evidence type="ECO:0000256" key="7">
    <source>
        <dbReference type="PIRNR" id="PIRNR000535"/>
    </source>
</evidence>
<sequence>MVTTVTVNPAIDRTLIVNDFRLGAVNRVSRTIIDAGGKGVNVAKNLKNLGCDVKCLGFMGPNGKYIENVLSELGIKFNFVQIKNDIRTNIKIVDEIRHTYTDINEAGPDVSRGEIEKLILSINEHADLSDVIVLSGSLLPNMDKDFYRQIIEKVSGKGVKVILDADGDALKLGVEGKPYMIKPNIHELRRMTGKNLESVDEIIEEGMRIIESGISIVAVSMGGSGSIVVTKEKAYKVNPIKVQVKGTVGAGDAYVAGFAYGLSKDLPIEEAIKMASSASTSVIMREGTKACSLKDVEELKEKVEIEVIER</sequence>
<evidence type="ECO:0000256" key="1">
    <source>
        <dbReference type="ARBA" id="ARBA00005380"/>
    </source>
</evidence>
<dbReference type="NCBIfam" id="TIGR03828">
    <property type="entry name" value="pfkB"/>
    <property type="match status" value="1"/>
</dbReference>
<dbReference type="PROSITE" id="PS00583">
    <property type="entry name" value="PFKB_KINASES_1"/>
    <property type="match status" value="1"/>
</dbReference>
<keyword evidence="7" id="KW-0423">Lactose metabolism</keyword>
<comment type="function">
    <text evidence="8">Catalyzes the ATP-dependent phosphorylation of fructose-l-phosphate to fructose-l,6-bisphosphate.</text>
</comment>
<dbReference type="GO" id="GO:0009024">
    <property type="term" value="F:tagatose-6-phosphate kinase activity"/>
    <property type="evidence" value="ECO:0007669"/>
    <property type="project" value="UniProtKB-EC"/>
</dbReference>
<dbReference type="KEGG" id="txy:Thexy_2229"/>
<organism evidence="10 11">
    <name type="scientific">Thermoanaerobacterium xylanolyticum (strain ATCC 49914 / DSM 7097 / LX-11)</name>
    <dbReference type="NCBI Taxonomy" id="858215"/>
    <lineage>
        <taxon>Bacteria</taxon>
        <taxon>Bacillati</taxon>
        <taxon>Bacillota</taxon>
        <taxon>Clostridia</taxon>
        <taxon>Thermoanaerobacterales</taxon>
        <taxon>Thermoanaerobacteraceae</taxon>
        <taxon>Thermoanaerobacterium</taxon>
    </lineage>
</organism>
<evidence type="ECO:0000256" key="3">
    <source>
        <dbReference type="ARBA" id="ARBA00022741"/>
    </source>
</evidence>
<evidence type="ECO:0000313" key="11">
    <source>
        <dbReference type="Proteomes" id="UP000007239"/>
    </source>
</evidence>
<dbReference type="InterPro" id="IPR017583">
    <property type="entry name" value="Tagatose/fructose_Pkinase"/>
</dbReference>
<dbReference type="Pfam" id="PF00294">
    <property type="entry name" value="PfkB"/>
    <property type="match status" value="1"/>
</dbReference>
<dbReference type="GO" id="GO:0005829">
    <property type="term" value="C:cytosol"/>
    <property type="evidence" value="ECO:0007669"/>
    <property type="project" value="TreeGrafter"/>
</dbReference>
<dbReference type="PIRSF" id="PIRSF000535">
    <property type="entry name" value="1PFK/6PFK/LacC"/>
    <property type="match status" value="1"/>
</dbReference>